<sequence length="75" mass="7654">MITFALGKLNMQCSHDYSAHLAKSPAFQAGRRGAGDGGKQPVGSLWEGVYVITNFSGMTGGQPALCCGAHIGGLG</sequence>
<organism evidence="1">
    <name type="scientific">mine drainage metagenome</name>
    <dbReference type="NCBI Taxonomy" id="410659"/>
    <lineage>
        <taxon>unclassified sequences</taxon>
        <taxon>metagenomes</taxon>
        <taxon>ecological metagenomes</taxon>
    </lineage>
</organism>
<proteinExistence type="predicted"/>
<comment type="caution">
    <text evidence="1">The sequence shown here is derived from an EMBL/GenBank/DDBJ whole genome shotgun (WGS) entry which is preliminary data.</text>
</comment>
<name>A0A1J5RNL0_9ZZZZ</name>
<reference evidence="1" key="1">
    <citation type="submission" date="2016-10" db="EMBL/GenBank/DDBJ databases">
        <title>Sequence of Gallionella enrichment culture.</title>
        <authorList>
            <person name="Poehlein A."/>
            <person name="Muehling M."/>
            <person name="Daniel R."/>
        </authorList>
    </citation>
    <scope>NUCLEOTIDE SEQUENCE</scope>
</reference>
<accession>A0A1J5RNL0</accession>
<evidence type="ECO:0000313" key="1">
    <source>
        <dbReference type="EMBL" id="OIQ93668.1"/>
    </source>
</evidence>
<dbReference type="AlphaFoldDB" id="A0A1J5RNL0"/>
<protein>
    <submittedName>
        <fullName evidence="1">Uncharacterized protein</fullName>
    </submittedName>
</protein>
<dbReference type="EMBL" id="MLJW01000202">
    <property type="protein sequence ID" value="OIQ93668.1"/>
    <property type="molecule type" value="Genomic_DNA"/>
</dbReference>
<gene>
    <name evidence="1" type="ORF">GALL_243490</name>
</gene>